<dbReference type="EMBL" id="JELY01003450">
    <property type="protein sequence ID" value="KYF48842.1"/>
    <property type="molecule type" value="Genomic_DNA"/>
</dbReference>
<proteinExistence type="predicted"/>
<sequence>MTWTIISGKKYEKQRSKSGLLSSEEQKLDDWLNLVPTKGPFDAARELHINCTKLQGASDEWHLYLGSYQRLFFTVTQFEQVELLGVGHT</sequence>
<organism evidence="1 2">
    <name type="scientific">Sorangium cellulosum</name>
    <name type="common">Polyangium cellulosum</name>
    <dbReference type="NCBI Taxonomy" id="56"/>
    <lineage>
        <taxon>Bacteria</taxon>
        <taxon>Pseudomonadati</taxon>
        <taxon>Myxococcota</taxon>
        <taxon>Polyangia</taxon>
        <taxon>Polyangiales</taxon>
        <taxon>Polyangiaceae</taxon>
        <taxon>Sorangium</taxon>
    </lineage>
</organism>
<protein>
    <submittedName>
        <fullName evidence="1">Uncharacterized protein</fullName>
    </submittedName>
</protein>
<reference evidence="1 2" key="1">
    <citation type="submission" date="2014-02" db="EMBL/GenBank/DDBJ databases">
        <title>The small core and large imbalanced accessory genome model reveals a collaborative survival strategy of Sorangium cellulosum strains in nature.</title>
        <authorList>
            <person name="Han K."/>
            <person name="Peng R."/>
            <person name="Blom J."/>
            <person name="Li Y.-Z."/>
        </authorList>
    </citation>
    <scope>NUCLEOTIDE SEQUENCE [LARGE SCALE GENOMIC DNA]</scope>
    <source>
        <strain evidence="1 2">So0157-25</strain>
    </source>
</reference>
<evidence type="ECO:0000313" key="1">
    <source>
        <dbReference type="EMBL" id="KYF48842.1"/>
    </source>
</evidence>
<dbReference type="AlphaFoldDB" id="A0A150P1T6"/>
<evidence type="ECO:0000313" key="2">
    <source>
        <dbReference type="Proteomes" id="UP000075420"/>
    </source>
</evidence>
<accession>A0A150P1T6</accession>
<gene>
    <name evidence="1" type="ORF">BE08_40850</name>
</gene>
<dbReference type="Proteomes" id="UP000075420">
    <property type="component" value="Unassembled WGS sequence"/>
</dbReference>
<comment type="caution">
    <text evidence="1">The sequence shown here is derived from an EMBL/GenBank/DDBJ whole genome shotgun (WGS) entry which is preliminary data.</text>
</comment>
<name>A0A150P1T6_SORCE</name>